<proteinExistence type="predicted"/>
<evidence type="ECO:0000313" key="2">
    <source>
        <dbReference type="EMBL" id="DAF54539.1"/>
    </source>
</evidence>
<protein>
    <submittedName>
        <fullName evidence="2">Uncharacterized protein</fullName>
    </submittedName>
</protein>
<dbReference type="EMBL" id="BK032679">
    <property type="protein sequence ID" value="DAF54539.1"/>
    <property type="molecule type" value="Genomic_DNA"/>
</dbReference>
<sequence>MGRPKKNADEQPLNLEGDKLFNEQQKAAESGENAAQNENNEQLQEASKEENEEGSLPFELDSYADMPLMDAEDNCFIISFSQDVELYEGRLMLETGIYIKDGWVGFISPIQDNAYNGLKTENGTRLTNSDVICMKASKNVKIVLNISDNVFIQEQTNFGTRPRRLKIPAHTPVAELVLFKQ</sequence>
<evidence type="ECO:0000256" key="1">
    <source>
        <dbReference type="SAM" id="MobiDB-lite"/>
    </source>
</evidence>
<organism evidence="2">
    <name type="scientific">Siphoviridae sp. ctKwY15</name>
    <dbReference type="NCBI Taxonomy" id="2827843"/>
    <lineage>
        <taxon>Viruses</taxon>
        <taxon>Duplodnaviria</taxon>
        <taxon>Heunggongvirae</taxon>
        <taxon>Uroviricota</taxon>
        <taxon>Caudoviricetes</taxon>
    </lineage>
</organism>
<feature type="region of interest" description="Disordered" evidence="1">
    <location>
        <begin position="1"/>
        <end position="55"/>
    </location>
</feature>
<name>A0A8S5SUR4_9CAUD</name>
<feature type="compositionally biased region" description="Low complexity" evidence="1">
    <location>
        <begin position="27"/>
        <end position="45"/>
    </location>
</feature>
<accession>A0A8S5SUR4</accession>
<reference evidence="2" key="1">
    <citation type="journal article" date="2021" name="Proc. Natl. Acad. Sci. U.S.A.">
        <title>A Catalog of Tens of Thousands of Viruses from Human Metagenomes Reveals Hidden Associations with Chronic Diseases.</title>
        <authorList>
            <person name="Tisza M.J."/>
            <person name="Buck C.B."/>
        </authorList>
    </citation>
    <scope>NUCLEOTIDE SEQUENCE</scope>
    <source>
        <strain evidence="2">CtKwY15</strain>
    </source>
</reference>